<dbReference type="Pfam" id="PF04851">
    <property type="entry name" value="ResIII"/>
    <property type="match status" value="1"/>
</dbReference>
<dbReference type="GO" id="GO:0003677">
    <property type="term" value="F:DNA binding"/>
    <property type="evidence" value="ECO:0007669"/>
    <property type="project" value="InterPro"/>
</dbReference>
<dbReference type="STRING" id="766136.BHF68_13860"/>
<dbReference type="SMART" id="SM00487">
    <property type="entry name" value="DEXDc"/>
    <property type="match status" value="1"/>
</dbReference>
<dbReference type="SMART" id="SM00491">
    <property type="entry name" value="HELICc2"/>
    <property type="match status" value="1"/>
</dbReference>
<reference evidence="2 3" key="1">
    <citation type="submission" date="2016-09" db="EMBL/GenBank/DDBJ databases">
        <title>Draft genome sequence for the type strain of Desulfuribacillus alkaliarsenatis AHT28, an obligately anaerobic, sulfidogenic bacterium isolated from Russian soda lake sediments.</title>
        <authorList>
            <person name="Abin C.A."/>
            <person name="Hollibaugh J.T."/>
        </authorList>
    </citation>
    <scope>NUCLEOTIDE SEQUENCE [LARGE SCALE GENOMIC DNA]</scope>
    <source>
        <strain evidence="2 3">AHT28</strain>
    </source>
</reference>
<dbReference type="OrthoDB" id="366844at2"/>
<dbReference type="InterPro" id="IPR027417">
    <property type="entry name" value="P-loop_NTPase"/>
</dbReference>
<name>A0A1E5G3W5_9FIRM</name>
<dbReference type="Proteomes" id="UP000094296">
    <property type="component" value="Unassembled WGS sequence"/>
</dbReference>
<dbReference type="RefSeq" id="WP_069642549.1">
    <property type="nucleotide sequence ID" value="NZ_MIJE01000004.1"/>
</dbReference>
<dbReference type="PROSITE" id="PS51192">
    <property type="entry name" value="HELICASE_ATP_BIND_1"/>
    <property type="match status" value="1"/>
</dbReference>
<proteinExistence type="predicted"/>
<dbReference type="CDD" id="cd00046">
    <property type="entry name" value="SF2-N"/>
    <property type="match status" value="1"/>
</dbReference>
<sequence length="869" mass="101204">MGFRIKTRENVNFDTPQEMYKDNKKRKINGPLDYQSKMIDQYMEKDVINKKDIAIELPTGSGKTLIGLLIGEYRRRKNKEKVVYLCPNNQLVYQVVDRATNVYGIKVHGFTGSIRNYNPDSVSAYNRAETIAITNYSSLFNNNSFFSDADIILLDDAHSCENYIASVWSLEISRTKHVELYCSMVENLKDVLEETLYNRMVNNNPMAQDIYWCDKLPNVQFIGKANELSPIIEEYVQETNLWYSWEKIKHNLHACNMYLSWGGILIRPYIPPTLTHHPFEQAKQRIYMSATLGKSGELERITGVKNIKRLKMVAEWDKKSIGRRFFIFPNASFSHEMNMEVLLMIKKMTNRMLVLVQDDNRVKSLQKIFNDNTNSEVFSSRDIEKSTDEFVKSQDGVAILANRYDGIDLDGDKCNMLIIGDLPSATHLQEKFITSRMAASVLFNERIRTRIIQAIGRCTRSDVDYAAVCIFGNELENSLISPKKITHYHPELRAELDFGYEQSTNHDSIDSFLGLLKLFFERGPEWEEAEAQIINMRDEIIESNTLNIESKDFEKLRLSSAHEVEYQYALWKEDYEEALKQVDIIISILSGDTLKGYKGFWNYMGGYIANQIYKKGLDNYYEVSRSYFKEASNSTKSINWFNKILDRREVNITQHNDLGIVDVIERIELQIVRDGIKHSGNFERKAKEILELLKSDDGNDFERGHKELGTLLGYHSDNSNGQADPDPWWILNDKLCIVSEDKIYKEEIKKIPVKHVRQAITHENWIRDKIDILKRDAIIETIMITNADKIEEAASIHGKNIWYINRDEYVNWARKAIEAIRKLRRCFLESGDLLWRIEAEKILNEEQVSPLDYLEFIKKKRLSELIKNE</sequence>
<dbReference type="GO" id="GO:0006139">
    <property type="term" value="P:nucleobase-containing compound metabolic process"/>
    <property type="evidence" value="ECO:0007669"/>
    <property type="project" value="InterPro"/>
</dbReference>
<keyword evidence="3" id="KW-1185">Reference proteome</keyword>
<accession>A0A1E5G3W5</accession>
<protein>
    <recommendedName>
        <fullName evidence="1">Helicase ATP-binding domain-containing protein</fullName>
    </recommendedName>
</protein>
<evidence type="ECO:0000313" key="3">
    <source>
        <dbReference type="Proteomes" id="UP000094296"/>
    </source>
</evidence>
<evidence type="ECO:0000259" key="1">
    <source>
        <dbReference type="PROSITE" id="PS51192"/>
    </source>
</evidence>
<gene>
    <name evidence="2" type="ORF">BHF68_13860</name>
</gene>
<dbReference type="InterPro" id="IPR006935">
    <property type="entry name" value="Helicase/UvrB_N"/>
</dbReference>
<dbReference type="EMBL" id="MIJE01000004">
    <property type="protein sequence ID" value="OEF97770.1"/>
    <property type="molecule type" value="Genomic_DNA"/>
</dbReference>
<dbReference type="GO" id="GO:0016818">
    <property type="term" value="F:hydrolase activity, acting on acid anhydrides, in phosphorus-containing anhydrides"/>
    <property type="evidence" value="ECO:0007669"/>
    <property type="project" value="InterPro"/>
</dbReference>
<dbReference type="InterPro" id="IPR006555">
    <property type="entry name" value="ATP-dep_Helicase_C"/>
</dbReference>
<dbReference type="Pfam" id="PF13307">
    <property type="entry name" value="Helicase_C_2"/>
    <property type="match status" value="1"/>
</dbReference>
<dbReference type="GO" id="GO:0005524">
    <property type="term" value="F:ATP binding"/>
    <property type="evidence" value="ECO:0007669"/>
    <property type="project" value="InterPro"/>
</dbReference>
<organism evidence="2 3">
    <name type="scientific">Desulfuribacillus alkaliarsenatis</name>
    <dbReference type="NCBI Taxonomy" id="766136"/>
    <lineage>
        <taxon>Bacteria</taxon>
        <taxon>Bacillati</taxon>
        <taxon>Bacillota</taxon>
        <taxon>Desulfuribacillia</taxon>
        <taxon>Desulfuribacillales</taxon>
        <taxon>Desulfuribacillaceae</taxon>
        <taxon>Desulfuribacillus</taxon>
    </lineage>
</organism>
<dbReference type="GO" id="GO:0004386">
    <property type="term" value="F:helicase activity"/>
    <property type="evidence" value="ECO:0007669"/>
    <property type="project" value="InterPro"/>
</dbReference>
<evidence type="ECO:0000313" key="2">
    <source>
        <dbReference type="EMBL" id="OEF97770.1"/>
    </source>
</evidence>
<comment type="caution">
    <text evidence="2">The sequence shown here is derived from an EMBL/GenBank/DDBJ whole genome shotgun (WGS) entry which is preliminary data.</text>
</comment>
<feature type="domain" description="Helicase ATP-binding" evidence="1">
    <location>
        <begin position="44"/>
        <end position="310"/>
    </location>
</feature>
<dbReference type="AlphaFoldDB" id="A0A1E5G3W5"/>
<dbReference type="SUPFAM" id="SSF52540">
    <property type="entry name" value="P-loop containing nucleoside triphosphate hydrolases"/>
    <property type="match status" value="2"/>
</dbReference>
<dbReference type="Gene3D" id="3.40.50.300">
    <property type="entry name" value="P-loop containing nucleotide triphosphate hydrolases"/>
    <property type="match status" value="2"/>
</dbReference>
<dbReference type="InterPro" id="IPR014001">
    <property type="entry name" value="Helicase_ATP-bd"/>
</dbReference>